<dbReference type="GO" id="GO:0016020">
    <property type="term" value="C:membrane"/>
    <property type="evidence" value="ECO:0007669"/>
    <property type="project" value="UniProtKB-SubCell"/>
</dbReference>
<evidence type="ECO:0000259" key="6">
    <source>
        <dbReference type="PROSITE" id="PS50262"/>
    </source>
</evidence>
<evidence type="ECO:0000256" key="1">
    <source>
        <dbReference type="ARBA" id="ARBA00004370"/>
    </source>
</evidence>
<evidence type="ECO:0000256" key="4">
    <source>
        <dbReference type="ARBA" id="ARBA00023136"/>
    </source>
</evidence>
<dbReference type="InterPro" id="IPR017452">
    <property type="entry name" value="GPCR_Rhodpsn_7TM"/>
</dbReference>
<dbReference type="RefSeq" id="XP_022310974.1">
    <property type="nucleotide sequence ID" value="XM_022455266.1"/>
</dbReference>
<evidence type="ECO:0000256" key="2">
    <source>
        <dbReference type="ARBA" id="ARBA00022692"/>
    </source>
</evidence>
<protein>
    <submittedName>
        <fullName evidence="8">Uncharacterized protein LOC111116278</fullName>
    </submittedName>
</protein>
<feature type="domain" description="G-protein coupled receptors family 1 profile" evidence="6">
    <location>
        <begin position="1"/>
        <end position="213"/>
    </location>
</feature>
<organism evidence="7 8">
    <name type="scientific">Crassostrea virginica</name>
    <name type="common">Eastern oyster</name>
    <dbReference type="NCBI Taxonomy" id="6565"/>
    <lineage>
        <taxon>Eukaryota</taxon>
        <taxon>Metazoa</taxon>
        <taxon>Spiralia</taxon>
        <taxon>Lophotrochozoa</taxon>
        <taxon>Mollusca</taxon>
        <taxon>Bivalvia</taxon>
        <taxon>Autobranchia</taxon>
        <taxon>Pteriomorphia</taxon>
        <taxon>Ostreida</taxon>
        <taxon>Ostreoidea</taxon>
        <taxon>Ostreidae</taxon>
        <taxon>Crassostrea</taxon>
    </lineage>
</organism>
<dbReference type="PROSITE" id="PS50262">
    <property type="entry name" value="G_PROTEIN_RECEP_F1_2"/>
    <property type="match status" value="1"/>
</dbReference>
<dbReference type="Proteomes" id="UP000694844">
    <property type="component" value="Chromosome 10"/>
</dbReference>
<feature type="transmembrane region" description="Helical" evidence="5">
    <location>
        <begin position="45"/>
        <end position="68"/>
    </location>
</feature>
<feature type="transmembrane region" description="Helical" evidence="5">
    <location>
        <begin position="197"/>
        <end position="215"/>
    </location>
</feature>
<proteinExistence type="predicted"/>
<dbReference type="GeneID" id="111116278"/>
<keyword evidence="4 5" id="KW-0472">Membrane</keyword>
<feature type="transmembrane region" description="Helical" evidence="5">
    <location>
        <begin position="150"/>
        <end position="171"/>
    </location>
</feature>
<evidence type="ECO:0000313" key="8">
    <source>
        <dbReference type="RefSeq" id="XP_022310974.1"/>
    </source>
</evidence>
<keyword evidence="2 5" id="KW-0812">Transmembrane</keyword>
<keyword evidence="3 5" id="KW-1133">Transmembrane helix</keyword>
<name>A0A8B8C774_CRAVI</name>
<sequence length="230" mass="26102">MCLVVIAIGAVLNVPIAIIYGKRTVEIETNINATRCGILNRFDNNLLPILHFGFLNFLSLLSVIFILVTQVKVRGVILHQTALRKRIGASTNQTAKNSSGRTDFTEIAGESSEAVEKINVSAIQGTKLFTITQKLVKVKNRAEEDQNIRITFTFCIVTILLLVSFQVYLWYQTLLSLDRYLHPEGRISKARDTFYEYFPDIITINGVLNPFVYYFTDNKFKRELKGLCRG</sequence>
<reference evidence="8" key="1">
    <citation type="submission" date="2025-08" db="UniProtKB">
        <authorList>
            <consortium name="RefSeq"/>
        </authorList>
    </citation>
    <scope>IDENTIFICATION</scope>
    <source>
        <tissue evidence="8">Whole sample</tissue>
    </source>
</reference>
<keyword evidence="7" id="KW-1185">Reference proteome</keyword>
<dbReference type="KEGG" id="cvn:111116278"/>
<evidence type="ECO:0000313" key="7">
    <source>
        <dbReference type="Proteomes" id="UP000694844"/>
    </source>
</evidence>
<gene>
    <name evidence="8" type="primary">LOC111116278</name>
</gene>
<dbReference type="InterPro" id="IPR000276">
    <property type="entry name" value="GPCR_Rhodpsn"/>
</dbReference>
<dbReference type="Pfam" id="PF00001">
    <property type="entry name" value="7tm_1"/>
    <property type="match status" value="1"/>
</dbReference>
<dbReference type="SUPFAM" id="SSF81321">
    <property type="entry name" value="Family A G protein-coupled receptor-like"/>
    <property type="match status" value="1"/>
</dbReference>
<comment type="subcellular location">
    <subcellularLocation>
        <location evidence="1">Membrane</location>
    </subcellularLocation>
</comment>
<accession>A0A8B8C774</accession>
<evidence type="ECO:0000256" key="5">
    <source>
        <dbReference type="SAM" id="Phobius"/>
    </source>
</evidence>
<dbReference type="Gene3D" id="1.20.1070.10">
    <property type="entry name" value="Rhodopsin 7-helix transmembrane proteins"/>
    <property type="match status" value="1"/>
</dbReference>
<dbReference type="GO" id="GO:0004930">
    <property type="term" value="F:G protein-coupled receptor activity"/>
    <property type="evidence" value="ECO:0007669"/>
    <property type="project" value="InterPro"/>
</dbReference>
<evidence type="ECO:0000256" key="3">
    <source>
        <dbReference type="ARBA" id="ARBA00022989"/>
    </source>
</evidence>
<dbReference type="AlphaFoldDB" id="A0A8B8C774"/>